<dbReference type="OrthoDB" id="5517570at2"/>
<dbReference type="Proteomes" id="UP000238823">
    <property type="component" value="Unassembled WGS sequence"/>
</dbReference>
<protein>
    <submittedName>
        <fullName evidence="1">Uncharacterized protein</fullName>
    </submittedName>
</protein>
<comment type="caution">
    <text evidence="1">The sequence shown here is derived from an EMBL/GenBank/DDBJ whole genome shotgun (WGS) entry which is preliminary data.</text>
</comment>
<organism evidence="1 2">
    <name type="scientific">Enhygromyxa salina</name>
    <dbReference type="NCBI Taxonomy" id="215803"/>
    <lineage>
        <taxon>Bacteria</taxon>
        <taxon>Pseudomonadati</taxon>
        <taxon>Myxococcota</taxon>
        <taxon>Polyangia</taxon>
        <taxon>Nannocystales</taxon>
        <taxon>Nannocystaceae</taxon>
        <taxon>Enhygromyxa</taxon>
    </lineage>
</organism>
<accession>A0A2S9YPV3</accession>
<proteinExistence type="predicted"/>
<dbReference type="AlphaFoldDB" id="A0A2S9YPV3"/>
<reference evidence="1 2" key="1">
    <citation type="submission" date="2018-03" db="EMBL/GenBank/DDBJ databases">
        <title>Draft Genome Sequences of the Obligatory Marine Myxobacteria Enhygromyxa salina SWB007.</title>
        <authorList>
            <person name="Poehlein A."/>
            <person name="Moghaddam J.A."/>
            <person name="Harms H."/>
            <person name="Alanjari M."/>
            <person name="Koenig G.M."/>
            <person name="Daniel R."/>
            <person name="Schaeberle T.F."/>
        </authorList>
    </citation>
    <scope>NUCLEOTIDE SEQUENCE [LARGE SCALE GENOMIC DNA]</scope>
    <source>
        <strain evidence="1 2">SWB007</strain>
    </source>
</reference>
<dbReference type="EMBL" id="PVNL01000058">
    <property type="protein sequence ID" value="PRQ07117.1"/>
    <property type="molecule type" value="Genomic_DNA"/>
</dbReference>
<evidence type="ECO:0000313" key="2">
    <source>
        <dbReference type="Proteomes" id="UP000238823"/>
    </source>
</evidence>
<sequence length="114" mass="12572">MALDSFKFHLRRGHLRLRFSDGHGRDLEGRAVMPMVAFASDLVAEVVRRKRGQLRGLSVDLGRGVLSATVDGHAGTEVVRIDGPDFETTVRPSSGPLIEWAEYHFDATPAAERC</sequence>
<dbReference type="RefSeq" id="WP_106090133.1">
    <property type="nucleotide sequence ID" value="NZ_PVNL01000058.1"/>
</dbReference>
<name>A0A2S9YPV3_9BACT</name>
<evidence type="ECO:0000313" key="1">
    <source>
        <dbReference type="EMBL" id="PRQ07117.1"/>
    </source>
</evidence>
<gene>
    <name evidence="1" type="ORF">ENSA7_31320</name>
</gene>